<evidence type="ECO:0000313" key="1">
    <source>
        <dbReference type="EMBL" id="CDY65215.1"/>
    </source>
</evidence>
<keyword evidence="2" id="KW-1185">Reference proteome</keyword>
<sequence>MLLKTNRHEESLVEFHWRRFV</sequence>
<dbReference type="EMBL" id="LK034696">
    <property type="protein sequence ID" value="CDY65215.1"/>
    <property type="molecule type" value="Genomic_DNA"/>
</dbReference>
<reference evidence="1 2" key="1">
    <citation type="journal article" date="2014" name="Science">
        <title>Plant genetics. Early allopolyploid evolution in the post-Neolithic Brassica napus oilseed genome.</title>
        <authorList>
            <person name="Chalhoub B."/>
            <person name="Denoeud F."/>
            <person name="Liu S."/>
            <person name="Parkin I.A."/>
            <person name="Tang H."/>
            <person name="Wang X."/>
            <person name="Chiquet J."/>
            <person name="Belcram H."/>
            <person name="Tong C."/>
            <person name="Samans B."/>
            <person name="Correa M."/>
            <person name="Da Silva C."/>
            <person name="Just J."/>
            <person name="Falentin C."/>
            <person name="Koh C.S."/>
            <person name="Le Clainche I."/>
            <person name="Bernard M."/>
            <person name="Bento P."/>
            <person name="Noel B."/>
            <person name="Labadie K."/>
            <person name="Alberti A."/>
            <person name="Charles M."/>
            <person name="Arnaud D."/>
            <person name="Guo H."/>
            <person name="Daviaud C."/>
            <person name="Alamery S."/>
            <person name="Jabbari K."/>
            <person name="Zhao M."/>
            <person name="Edger P.P."/>
            <person name="Chelaifa H."/>
            <person name="Tack D."/>
            <person name="Lassalle G."/>
            <person name="Mestiri I."/>
            <person name="Schnel N."/>
            <person name="Le Paslier M.C."/>
            <person name="Fan G."/>
            <person name="Renault V."/>
            <person name="Bayer P.E."/>
            <person name="Golicz A.A."/>
            <person name="Manoli S."/>
            <person name="Lee T.H."/>
            <person name="Thi V.H."/>
            <person name="Chalabi S."/>
            <person name="Hu Q."/>
            <person name="Fan C."/>
            <person name="Tollenaere R."/>
            <person name="Lu Y."/>
            <person name="Battail C."/>
            <person name="Shen J."/>
            <person name="Sidebottom C.H."/>
            <person name="Wang X."/>
            <person name="Canaguier A."/>
            <person name="Chauveau A."/>
            <person name="Berard A."/>
            <person name="Deniot G."/>
            <person name="Guan M."/>
            <person name="Liu Z."/>
            <person name="Sun F."/>
            <person name="Lim Y.P."/>
            <person name="Lyons E."/>
            <person name="Town C.D."/>
            <person name="Bancroft I."/>
            <person name="Wang X."/>
            <person name="Meng J."/>
            <person name="Ma J."/>
            <person name="Pires J.C."/>
            <person name="King G.J."/>
            <person name="Brunel D."/>
            <person name="Delourme R."/>
            <person name="Renard M."/>
            <person name="Aury J.M."/>
            <person name="Adams K.L."/>
            <person name="Batley J."/>
            <person name="Snowdon R.J."/>
            <person name="Tost J."/>
            <person name="Edwards D."/>
            <person name="Zhou Y."/>
            <person name="Hua W."/>
            <person name="Sharpe A.G."/>
            <person name="Paterson A.H."/>
            <person name="Guan C."/>
            <person name="Wincker P."/>
        </authorList>
    </citation>
    <scope>NUCLEOTIDE SEQUENCE [LARGE SCALE GENOMIC DNA]</scope>
    <source>
        <strain evidence="2">cv. Darmor-bzh</strain>
    </source>
</reference>
<evidence type="ECO:0000313" key="2">
    <source>
        <dbReference type="Proteomes" id="UP000028999"/>
    </source>
</evidence>
<dbReference type="PaxDb" id="3708-A0A078JFH9"/>
<gene>
    <name evidence="1" type="primary">BnaCnng46080D</name>
    <name evidence="1" type="ORF">GSBRNA2T00045410001</name>
</gene>
<organism evidence="1 2">
    <name type="scientific">Brassica napus</name>
    <name type="common">Rape</name>
    <dbReference type="NCBI Taxonomy" id="3708"/>
    <lineage>
        <taxon>Eukaryota</taxon>
        <taxon>Viridiplantae</taxon>
        <taxon>Streptophyta</taxon>
        <taxon>Embryophyta</taxon>
        <taxon>Tracheophyta</taxon>
        <taxon>Spermatophyta</taxon>
        <taxon>Magnoliopsida</taxon>
        <taxon>eudicotyledons</taxon>
        <taxon>Gunneridae</taxon>
        <taxon>Pentapetalae</taxon>
        <taxon>rosids</taxon>
        <taxon>malvids</taxon>
        <taxon>Brassicales</taxon>
        <taxon>Brassicaceae</taxon>
        <taxon>Brassiceae</taxon>
        <taxon>Brassica</taxon>
    </lineage>
</organism>
<protein>
    <submittedName>
        <fullName evidence="1">BnaCnng46080D protein</fullName>
    </submittedName>
</protein>
<dbReference type="AlphaFoldDB" id="A0A078JFH9"/>
<proteinExistence type="predicted"/>
<name>A0A078JFH9_BRANA</name>
<accession>A0A078JFH9</accession>
<dbReference type="Proteomes" id="UP000028999">
    <property type="component" value="Unassembled WGS sequence"/>
</dbReference>
<dbReference type="Gramene" id="CDY65215">
    <property type="protein sequence ID" value="CDY65215"/>
    <property type="gene ID" value="GSBRNA2T00045410001"/>
</dbReference>